<feature type="transmembrane region" description="Helical" evidence="1">
    <location>
        <begin position="7"/>
        <end position="26"/>
    </location>
</feature>
<evidence type="ECO:0000313" key="3">
    <source>
        <dbReference type="Proteomes" id="UP000003295"/>
    </source>
</evidence>
<dbReference type="HOGENOM" id="CLU_2971625_0_0_11"/>
<keyword evidence="1" id="KW-1133">Transmembrane helix</keyword>
<dbReference type="STRING" id="521003.COLINT_02034"/>
<feature type="transmembrane region" description="Helical" evidence="1">
    <location>
        <begin position="32"/>
        <end position="53"/>
    </location>
</feature>
<protein>
    <submittedName>
        <fullName evidence="2">Uncharacterized protein</fullName>
    </submittedName>
</protein>
<reference evidence="2 3" key="1">
    <citation type="submission" date="2009-04" db="EMBL/GenBank/DDBJ databases">
        <authorList>
            <person name="Weinstock G."/>
            <person name="Sodergren E."/>
            <person name="Clifton S."/>
            <person name="Fulton L."/>
            <person name="Fulton B."/>
            <person name="Courtney L."/>
            <person name="Fronick C."/>
            <person name="Harrison M."/>
            <person name="Strong C."/>
            <person name="Farmer C."/>
            <person name="Delahaunty K."/>
            <person name="Markovic C."/>
            <person name="Hall O."/>
            <person name="Minx P."/>
            <person name="Tomlinson C."/>
            <person name="Mitreva M."/>
            <person name="Nelson J."/>
            <person name="Hou S."/>
            <person name="Wollam A."/>
            <person name="Pepin K.H."/>
            <person name="Johnson M."/>
            <person name="Bhonagiri V."/>
            <person name="Nash W.E."/>
            <person name="Warren W."/>
            <person name="Chinwalla A."/>
            <person name="Mardis E.R."/>
            <person name="Wilson R.K."/>
        </authorList>
    </citation>
    <scope>NUCLEOTIDE SEQUENCE [LARGE SCALE GENOMIC DNA]</scope>
    <source>
        <strain evidence="2 3">DSM 13280</strain>
    </source>
</reference>
<evidence type="ECO:0000313" key="2">
    <source>
        <dbReference type="EMBL" id="EEP45242.1"/>
    </source>
</evidence>
<dbReference type="EMBL" id="ABXH02000002">
    <property type="protein sequence ID" value="EEP45242.1"/>
    <property type="molecule type" value="Genomic_DNA"/>
</dbReference>
<dbReference type="Proteomes" id="UP000003295">
    <property type="component" value="Unassembled WGS sequence"/>
</dbReference>
<keyword evidence="1" id="KW-0812">Transmembrane</keyword>
<accession>C4F7L9</accession>
<gene>
    <name evidence="2" type="ORF">COLINT_02034</name>
</gene>
<sequence length="58" mass="6241">MGFKSPWAVFILGVGLFFIVMSNFGAEAGSPMSIGLLFGGILVVIVSGIYLFVTRKKR</sequence>
<name>C4F7L9_9ACTN</name>
<proteinExistence type="predicted"/>
<evidence type="ECO:0000256" key="1">
    <source>
        <dbReference type="SAM" id="Phobius"/>
    </source>
</evidence>
<organism evidence="2 3">
    <name type="scientific">Collinsella intestinalis DSM 13280</name>
    <dbReference type="NCBI Taxonomy" id="521003"/>
    <lineage>
        <taxon>Bacteria</taxon>
        <taxon>Bacillati</taxon>
        <taxon>Actinomycetota</taxon>
        <taxon>Coriobacteriia</taxon>
        <taxon>Coriobacteriales</taxon>
        <taxon>Coriobacteriaceae</taxon>
        <taxon>Collinsella</taxon>
    </lineage>
</organism>
<dbReference type="AlphaFoldDB" id="C4F7L9"/>
<keyword evidence="1" id="KW-0472">Membrane</keyword>
<dbReference type="RefSeq" id="WP_006722282.1">
    <property type="nucleotide sequence ID" value="NZ_GG692710.1"/>
</dbReference>
<comment type="caution">
    <text evidence="2">The sequence shown here is derived from an EMBL/GenBank/DDBJ whole genome shotgun (WGS) entry which is preliminary data.</text>
</comment>